<reference evidence="2" key="1">
    <citation type="submission" date="2020-10" db="EMBL/GenBank/DDBJ databases">
        <authorList>
            <person name="Gilroy R."/>
        </authorList>
    </citation>
    <scope>NUCLEOTIDE SEQUENCE</scope>
    <source>
        <strain evidence="2">CHK195-4489</strain>
    </source>
</reference>
<gene>
    <name evidence="2" type="ORF">IAD50_07915</name>
</gene>
<dbReference type="Proteomes" id="UP000824089">
    <property type="component" value="Unassembled WGS sequence"/>
</dbReference>
<evidence type="ECO:0000256" key="1">
    <source>
        <dbReference type="SAM" id="Phobius"/>
    </source>
</evidence>
<dbReference type="AlphaFoldDB" id="A0A9D1L9R1"/>
<name>A0A9D1L9R1_9CLOT</name>
<reference evidence="2" key="2">
    <citation type="journal article" date="2021" name="PeerJ">
        <title>Extensive microbial diversity within the chicken gut microbiome revealed by metagenomics and culture.</title>
        <authorList>
            <person name="Gilroy R."/>
            <person name="Ravi A."/>
            <person name="Getino M."/>
            <person name="Pursley I."/>
            <person name="Horton D.L."/>
            <person name="Alikhan N.F."/>
            <person name="Baker D."/>
            <person name="Gharbi K."/>
            <person name="Hall N."/>
            <person name="Watson M."/>
            <person name="Adriaenssens E.M."/>
            <person name="Foster-Nyarko E."/>
            <person name="Jarju S."/>
            <person name="Secka A."/>
            <person name="Antonio M."/>
            <person name="Oren A."/>
            <person name="Chaudhuri R.R."/>
            <person name="La Ragione R."/>
            <person name="Hildebrand F."/>
            <person name="Pallen M.J."/>
        </authorList>
    </citation>
    <scope>NUCLEOTIDE SEQUENCE</scope>
    <source>
        <strain evidence="2">CHK195-4489</strain>
    </source>
</reference>
<comment type="caution">
    <text evidence="2">The sequence shown here is derived from an EMBL/GenBank/DDBJ whole genome shotgun (WGS) entry which is preliminary data.</text>
</comment>
<evidence type="ECO:0000313" key="3">
    <source>
        <dbReference type="Proteomes" id="UP000824089"/>
    </source>
</evidence>
<feature type="transmembrane region" description="Helical" evidence="1">
    <location>
        <begin position="6"/>
        <end position="28"/>
    </location>
</feature>
<sequence length="136" mass="15087">MSGKFIAYVLSVFTFFYLLLISISFLLFMGVRERVNDICYDIAENISTKGIVSSEIFSYLESSLAGYGEYDLNITLEKNLGENTSAFYYGAEQVKDMPLSSGDRVTISAEDTNPSLFEKLTGTDLRVSAVKIAIVN</sequence>
<protein>
    <submittedName>
        <fullName evidence="2">Uncharacterized protein</fullName>
    </submittedName>
</protein>
<keyword evidence="1" id="KW-1133">Transmembrane helix</keyword>
<keyword evidence="1" id="KW-0812">Transmembrane</keyword>
<proteinExistence type="predicted"/>
<dbReference type="EMBL" id="DVMM01000171">
    <property type="protein sequence ID" value="HIU30204.1"/>
    <property type="molecule type" value="Genomic_DNA"/>
</dbReference>
<keyword evidence="1" id="KW-0472">Membrane</keyword>
<evidence type="ECO:0000313" key="2">
    <source>
        <dbReference type="EMBL" id="HIU30204.1"/>
    </source>
</evidence>
<organism evidence="2 3">
    <name type="scientific">Candidatus Egerieisoma faecipullorum</name>
    <dbReference type="NCBI Taxonomy" id="2840963"/>
    <lineage>
        <taxon>Bacteria</taxon>
        <taxon>Bacillati</taxon>
        <taxon>Bacillota</taxon>
        <taxon>Clostridia</taxon>
        <taxon>Eubacteriales</taxon>
        <taxon>Clostridiaceae</taxon>
        <taxon>Clostridiaceae incertae sedis</taxon>
        <taxon>Candidatus Egerieisoma</taxon>
    </lineage>
</organism>
<accession>A0A9D1L9R1</accession>